<name>Q97BP7_THEVO</name>
<evidence type="ECO:0000313" key="3">
    <source>
        <dbReference type="Proteomes" id="UP000001017"/>
    </source>
</evidence>
<dbReference type="Gene3D" id="1.10.10.10">
    <property type="entry name" value="Winged helix-like DNA-binding domain superfamily/Winged helix DNA-binding domain"/>
    <property type="match status" value="1"/>
</dbReference>
<dbReference type="PANTHER" id="PTHR43704:SF2">
    <property type="entry name" value="HTH CRP-TYPE DOMAIN-CONTAINING PROTEIN"/>
    <property type="match status" value="1"/>
</dbReference>
<reference evidence="2 3" key="1">
    <citation type="journal article" date="1999" name="Proc. Jpn. Acad.">
        <title>Determination of the complete genomic DNA sequence of Thermoplasma volvanium GSS1.</title>
        <authorList>
            <person name="Kawashima T."/>
            <person name="Yamamoto Y."/>
            <person name="Aramaki H."/>
            <person name="Nunoshiba T."/>
            <person name="Kawamoto T."/>
            <person name="Watanabe K."/>
            <person name="Yamazaki M."/>
            <person name="Kanehori K."/>
            <person name="Amano N."/>
            <person name="Ohya Y."/>
            <person name="Makino K."/>
            <person name="Suzuki M."/>
        </authorList>
    </citation>
    <scope>NUCLEOTIDE SEQUENCE [LARGE SCALE GENOMIC DNA]</scope>
    <source>
        <strain evidence="3">ATCC 51530 / DSM 4299 / JCM 9571 / NBRC 15438 / GSS1</strain>
    </source>
</reference>
<dbReference type="Proteomes" id="UP000001017">
    <property type="component" value="Chromosome"/>
</dbReference>
<dbReference type="PIRSF" id="PIRSF004955">
    <property type="entry name" value="HTH_arch"/>
    <property type="match status" value="1"/>
</dbReference>
<dbReference type="STRING" id="273116.gene:9381186"/>
<dbReference type="PANTHER" id="PTHR43704">
    <property type="entry name" value="BSR5907 PROTEIN"/>
    <property type="match status" value="1"/>
</dbReference>
<dbReference type="PaxDb" id="273116-14324623"/>
<dbReference type="PhylomeDB" id="Q97BP7"/>
<dbReference type="InterPro" id="IPR057161">
    <property type="entry name" value="DUF7839"/>
</dbReference>
<dbReference type="InterPro" id="IPR012015">
    <property type="entry name" value="UCP_HTH_arc"/>
</dbReference>
<gene>
    <name evidence="2" type="ORF">TVG0396051</name>
</gene>
<accession>Q97BP7</accession>
<feature type="domain" description="DUF7839" evidence="1">
    <location>
        <begin position="178"/>
        <end position="240"/>
    </location>
</feature>
<dbReference type="KEGG" id="tvo:TVG0396051"/>
<dbReference type="EMBL" id="BA000011">
    <property type="protein sequence ID" value="BAB59550.1"/>
    <property type="molecule type" value="Genomic_DNA"/>
</dbReference>
<dbReference type="HOGENOM" id="CLU_090237_0_0_2"/>
<dbReference type="eggNOG" id="arCOG04399">
    <property type="taxonomic scope" value="Archaea"/>
</dbReference>
<dbReference type="InterPro" id="IPR036388">
    <property type="entry name" value="WH-like_DNA-bd_sf"/>
</dbReference>
<protein>
    <recommendedName>
        <fullName evidence="1">DUF7839 domain-containing protein</fullName>
    </recommendedName>
</protein>
<organism evidence="2 3">
    <name type="scientific">Thermoplasma volcanium (strain ATCC 51530 / DSM 4299 / JCM 9571 / NBRC 15438 / GSS1)</name>
    <dbReference type="NCBI Taxonomy" id="273116"/>
    <lineage>
        <taxon>Archaea</taxon>
        <taxon>Methanobacteriati</taxon>
        <taxon>Thermoplasmatota</taxon>
        <taxon>Thermoplasmata</taxon>
        <taxon>Thermoplasmatales</taxon>
        <taxon>Thermoplasmataceae</taxon>
        <taxon>Thermoplasma</taxon>
    </lineage>
</organism>
<keyword evidence="3" id="KW-1185">Reference proteome</keyword>
<evidence type="ECO:0000259" key="1">
    <source>
        <dbReference type="Pfam" id="PF25211"/>
    </source>
</evidence>
<reference evidence="2 3" key="2">
    <citation type="journal article" date="2000" name="Proc. Natl. Acad. Sci. U.S.A.">
        <title>Archaeal adaptation to higher temperatures revealed by genomic sequence of Thermoplasma volcanium.</title>
        <authorList>
            <person name="Kawashima T."/>
            <person name="Amano N."/>
            <person name="Koike H."/>
            <person name="Makino S."/>
            <person name="Higuchi S."/>
            <person name="Kawashima-Ohya Y."/>
            <person name="Watanabe K."/>
            <person name="Yamazaki M."/>
            <person name="Kanehori K."/>
            <person name="Kawamoto T."/>
            <person name="Nunoshiba T."/>
            <person name="Yamamoto Y."/>
            <person name="Aramaki H."/>
            <person name="Makino K."/>
            <person name="Suzuki M."/>
        </authorList>
    </citation>
    <scope>NUCLEOTIDE SEQUENCE [LARGE SCALE GENOMIC DNA]</scope>
    <source>
        <strain evidence="3">ATCC 51530 / DSM 4299 / JCM 9571 / NBRC 15438 / GSS1</strain>
    </source>
</reference>
<dbReference type="InterPro" id="IPR036390">
    <property type="entry name" value="WH_DNA-bd_sf"/>
</dbReference>
<sequence length="264" mass="29827">MQILYYAFDIHNMLPKPDQMNQVIVLLNVYHGRRKPSEISKNMDITLQGVIYHLKNLRKSRYIDEENRITKEGFQFLYDQLSEMREFINENITDLDSVMVWEAIAGSRIEKGDDIFLRMNSGYLYAYHEGPGASGKAENDASEGDLVGVTQISGMIDVSIGVLDIVIIPDSLDETVISKLKGIIEDRKNSEIAAMGEGGFVAARKLGLNPSIEFGSLPASFEACVRGISVILLVSRRRFHYSLREIPELENRYNPVRAHIIDLT</sequence>
<evidence type="ECO:0000313" key="2">
    <source>
        <dbReference type="EMBL" id="BAB59550.1"/>
    </source>
</evidence>
<dbReference type="AlphaFoldDB" id="Q97BP7"/>
<proteinExistence type="predicted"/>
<dbReference type="SUPFAM" id="SSF46785">
    <property type="entry name" value="Winged helix' DNA-binding domain"/>
    <property type="match status" value="1"/>
</dbReference>
<dbReference type="Pfam" id="PF25211">
    <property type="entry name" value="DUF7839"/>
    <property type="match status" value="1"/>
</dbReference>